<feature type="compositionally biased region" description="Basic and acidic residues" evidence="2">
    <location>
        <begin position="148"/>
        <end position="170"/>
    </location>
</feature>
<proteinExistence type="predicted"/>
<evidence type="ECO:0000256" key="2">
    <source>
        <dbReference type="SAM" id="MobiDB-lite"/>
    </source>
</evidence>
<keyword evidence="1" id="KW-0175">Coiled coil</keyword>
<dbReference type="Proteomes" id="UP000430466">
    <property type="component" value="Unassembled WGS sequence"/>
</dbReference>
<reference evidence="3 4" key="1">
    <citation type="submission" date="2019-10" db="EMBL/GenBank/DDBJ databases">
        <title>Draft genome sequences of Lactobacillus strains.</title>
        <authorList>
            <person name="Cho G.-S."/>
            <person name="Fagbemigun O."/>
            <person name="Brinks E."/>
            <person name="Franz C.M.A.P."/>
        </authorList>
    </citation>
    <scope>NUCLEOTIDE SEQUENCE [LARGE SCALE GENOMIC DNA]</scope>
    <source>
        <strain evidence="3 4">313</strain>
    </source>
</reference>
<name>A0A6A7K2V0_LACHE</name>
<dbReference type="AlphaFoldDB" id="A0A6A7K2V0"/>
<gene>
    <name evidence="3" type="ORF">GDZ32_08760</name>
</gene>
<dbReference type="EMBL" id="WHOE01000103">
    <property type="protein sequence ID" value="MPW14921.1"/>
    <property type="molecule type" value="Genomic_DNA"/>
</dbReference>
<comment type="caution">
    <text evidence="3">The sequence shown here is derived from an EMBL/GenBank/DDBJ whole genome shotgun (WGS) entry which is preliminary data.</text>
</comment>
<sequence>MLKVSKELLTKSGIADALGTNPMRVTRFIDRNKINTVKKEGKRELFKLTQFNALKEELNAPESKKDAQSHGFSKDDYILTLKQQLKEQKQQYEQVIESKDETISSLKETIETSQQAYNDMKDQLAVKDSQITDLTKLTNNAQTLNLVDKDPKRIQAAHNDAETKLERSSSDEETNNDSAKKPLKKHWWQRWGKLD</sequence>
<accession>A0A6A7K2V0</accession>
<organism evidence="3 4">
    <name type="scientific">Lactobacillus helveticus</name>
    <name type="common">Lactobacillus suntoryeus</name>
    <dbReference type="NCBI Taxonomy" id="1587"/>
    <lineage>
        <taxon>Bacteria</taxon>
        <taxon>Bacillati</taxon>
        <taxon>Bacillota</taxon>
        <taxon>Bacilli</taxon>
        <taxon>Lactobacillales</taxon>
        <taxon>Lactobacillaceae</taxon>
        <taxon>Lactobacillus</taxon>
    </lineage>
</organism>
<feature type="coiled-coil region" evidence="1">
    <location>
        <begin position="78"/>
        <end position="123"/>
    </location>
</feature>
<evidence type="ECO:0000313" key="4">
    <source>
        <dbReference type="Proteomes" id="UP000430466"/>
    </source>
</evidence>
<feature type="region of interest" description="Disordered" evidence="2">
    <location>
        <begin position="148"/>
        <end position="195"/>
    </location>
</feature>
<protein>
    <submittedName>
        <fullName evidence="3">Uncharacterized protein</fullName>
    </submittedName>
</protein>
<evidence type="ECO:0000256" key="1">
    <source>
        <dbReference type="SAM" id="Coils"/>
    </source>
</evidence>
<evidence type="ECO:0000313" key="3">
    <source>
        <dbReference type="EMBL" id="MPW14921.1"/>
    </source>
</evidence>